<proteinExistence type="predicted"/>
<accession>A0AA36HTA5</accession>
<sequence>MKSSDVATVSTELCLSQLSQTSARSRTGWLSEEAVLAHYHGNKEKAGRAMSEAEQAGRRMDDPNCSNAFLYQLVTELSELDLKRKTEEWKSKVVPLSRDPRPEAQKLFAELKNGGVEQPQLTDGGAPAPVPAPKAKAKAKANVKASQLVTAEFPVVDREASKKAAEKEILAKAGSFARLSLVLADYGAAKEAVAELGQAKAHLESAWKDMKAVTATDAESVWATKAKACGEAYLKYLTKEEFANGCAKAAQKSEAEG</sequence>
<gene>
    <name evidence="1" type="ORF">EVOR1521_LOCUS3724</name>
</gene>
<evidence type="ECO:0000313" key="1">
    <source>
        <dbReference type="EMBL" id="CAJ1374094.1"/>
    </source>
</evidence>
<dbReference type="AlphaFoldDB" id="A0AA36HTA5"/>
<keyword evidence="2" id="KW-1185">Reference proteome</keyword>
<comment type="caution">
    <text evidence="1">The sequence shown here is derived from an EMBL/GenBank/DDBJ whole genome shotgun (WGS) entry which is preliminary data.</text>
</comment>
<protein>
    <submittedName>
        <fullName evidence="1">Uncharacterized protein</fullName>
    </submittedName>
</protein>
<reference evidence="1" key="1">
    <citation type="submission" date="2023-08" db="EMBL/GenBank/DDBJ databases">
        <authorList>
            <person name="Chen Y."/>
            <person name="Shah S."/>
            <person name="Dougan E. K."/>
            <person name="Thang M."/>
            <person name="Chan C."/>
        </authorList>
    </citation>
    <scope>NUCLEOTIDE SEQUENCE</scope>
</reference>
<evidence type="ECO:0000313" key="2">
    <source>
        <dbReference type="Proteomes" id="UP001178507"/>
    </source>
</evidence>
<dbReference type="Proteomes" id="UP001178507">
    <property type="component" value="Unassembled WGS sequence"/>
</dbReference>
<dbReference type="EMBL" id="CAUJNA010000231">
    <property type="protein sequence ID" value="CAJ1374094.1"/>
    <property type="molecule type" value="Genomic_DNA"/>
</dbReference>
<name>A0AA36HTA5_9DINO</name>
<organism evidence="1 2">
    <name type="scientific">Effrenium voratum</name>
    <dbReference type="NCBI Taxonomy" id="2562239"/>
    <lineage>
        <taxon>Eukaryota</taxon>
        <taxon>Sar</taxon>
        <taxon>Alveolata</taxon>
        <taxon>Dinophyceae</taxon>
        <taxon>Suessiales</taxon>
        <taxon>Symbiodiniaceae</taxon>
        <taxon>Effrenium</taxon>
    </lineage>
</organism>